<sequence>MNGLVLSGVPGIVLSGVSLSCYQACEIAGKLIVARVSACSNFPNSNTLTFNKSAPFRWKTARRHCGQLRKPGLHTRRAAP</sequence>
<accession>A0AAC9BIY3</accession>
<dbReference type="EMBL" id="CP012605">
    <property type="protein sequence ID" value="ANH74963.1"/>
    <property type="molecule type" value="Genomic_DNA"/>
</dbReference>
<dbReference type="Proteomes" id="UP000077927">
    <property type="component" value="Chromosome 1"/>
</dbReference>
<gene>
    <name evidence="1" type="ORF">ACS15_1905</name>
</gene>
<organism evidence="1 2">
    <name type="scientific">Ralstonia insidiosa</name>
    <dbReference type="NCBI Taxonomy" id="190721"/>
    <lineage>
        <taxon>Bacteria</taxon>
        <taxon>Pseudomonadati</taxon>
        <taxon>Pseudomonadota</taxon>
        <taxon>Betaproteobacteria</taxon>
        <taxon>Burkholderiales</taxon>
        <taxon>Burkholderiaceae</taxon>
        <taxon>Ralstonia</taxon>
    </lineage>
</organism>
<protein>
    <submittedName>
        <fullName evidence="1">Uncharacterized protein</fullName>
    </submittedName>
</protein>
<evidence type="ECO:0000313" key="2">
    <source>
        <dbReference type="Proteomes" id="UP000077927"/>
    </source>
</evidence>
<dbReference type="KEGG" id="rin:ACS15_1905"/>
<name>A0AAC9BIY3_9RALS</name>
<dbReference type="AlphaFoldDB" id="A0AAC9BIY3"/>
<evidence type="ECO:0000313" key="1">
    <source>
        <dbReference type="EMBL" id="ANH74963.1"/>
    </source>
</evidence>
<proteinExistence type="predicted"/>
<reference evidence="1 2" key="1">
    <citation type="submission" date="2015-09" db="EMBL/GenBank/DDBJ databases">
        <authorList>
            <person name="Xu Y."/>
            <person name="Nagy A."/>
            <person name="Liu N.T."/>
            <person name="Nou X."/>
        </authorList>
    </citation>
    <scope>NUCLEOTIDE SEQUENCE [LARGE SCALE GENOMIC DNA]</scope>
    <source>
        <strain evidence="1 2">FC1138</strain>
    </source>
</reference>